<accession>A0ABQ6MNR6</accession>
<protein>
    <submittedName>
        <fullName evidence="3">Uncharacterized protein</fullName>
    </submittedName>
</protein>
<feature type="transmembrane region" description="Helical" evidence="2">
    <location>
        <begin position="67"/>
        <end position="87"/>
    </location>
</feature>
<evidence type="ECO:0000256" key="2">
    <source>
        <dbReference type="SAM" id="Phobius"/>
    </source>
</evidence>
<name>A0ABQ6MNR6_9STRA</name>
<evidence type="ECO:0000313" key="3">
    <source>
        <dbReference type="EMBL" id="GMI29799.1"/>
    </source>
</evidence>
<evidence type="ECO:0000256" key="1">
    <source>
        <dbReference type="SAM" id="MobiDB-lite"/>
    </source>
</evidence>
<keyword evidence="4" id="KW-1185">Reference proteome</keyword>
<feature type="compositionally biased region" description="Acidic residues" evidence="1">
    <location>
        <begin position="98"/>
        <end position="113"/>
    </location>
</feature>
<keyword evidence="2" id="KW-1133">Transmembrane helix</keyword>
<feature type="transmembrane region" description="Helical" evidence="2">
    <location>
        <begin position="12"/>
        <end position="33"/>
    </location>
</feature>
<feature type="region of interest" description="Disordered" evidence="1">
    <location>
        <begin position="94"/>
        <end position="114"/>
    </location>
</feature>
<keyword evidence="2" id="KW-0472">Membrane</keyword>
<evidence type="ECO:0000313" key="4">
    <source>
        <dbReference type="Proteomes" id="UP001165060"/>
    </source>
</evidence>
<organism evidence="3 4">
    <name type="scientific">Tetraparma gracilis</name>
    <dbReference type="NCBI Taxonomy" id="2962635"/>
    <lineage>
        <taxon>Eukaryota</taxon>
        <taxon>Sar</taxon>
        <taxon>Stramenopiles</taxon>
        <taxon>Ochrophyta</taxon>
        <taxon>Bolidophyceae</taxon>
        <taxon>Parmales</taxon>
        <taxon>Triparmaceae</taxon>
        <taxon>Tetraparma</taxon>
    </lineage>
</organism>
<feature type="transmembrane region" description="Helical" evidence="2">
    <location>
        <begin position="38"/>
        <end position="55"/>
    </location>
</feature>
<feature type="region of interest" description="Disordered" evidence="1">
    <location>
        <begin position="134"/>
        <end position="162"/>
    </location>
</feature>
<proteinExistence type="predicted"/>
<keyword evidence="2" id="KW-0812">Transmembrane</keyword>
<feature type="compositionally biased region" description="Basic residues" evidence="1">
    <location>
        <begin position="138"/>
        <end position="162"/>
    </location>
</feature>
<sequence length="162" mass="17405">MSSTVPFMTDESLRALAIAQVFCTGILTACALFSSPDMFLLLLLSLCAFGNYAWLQHIDSGWGSENALKMFKIAFPLAVVGVVGGVIRRVRDPSCVDPDSDDEDSDEEFDELNSDAVRRNSMTAKGKAVGLIREAAGKPKKKLANHTHKGKGGGGAKKKKDN</sequence>
<reference evidence="3 4" key="1">
    <citation type="journal article" date="2023" name="Commun. Biol.">
        <title>Genome analysis of Parmales, the sister group of diatoms, reveals the evolutionary specialization of diatoms from phago-mixotrophs to photoautotrophs.</title>
        <authorList>
            <person name="Ban H."/>
            <person name="Sato S."/>
            <person name="Yoshikawa S."/>
            <person name="Yamada K."/>
            <person name="Nakamura Y."/>
            <person name="Ichinomiya M."/>
            <person name="Sato N."/>
            <person name="Blanc-Mathieu R."/>
            <person name="Endo H."/>
            <person name="Kuwata A."/>
            <person name="Ogata H."/>
        </authorList>
    </citation>
    <scope>NUCLEOTIDE SEQUENCE [LARGE SCALE GENOMIC DNA]</scope>
</reference>
<gene>
    <name evidence="3" type="ORF">TeGR_g9434</name>
</gene>
<dbReference type="EMBL" id="BRYB01001620">
    <property type="protein sequence ID" value="GMI29799.1"/>
    <property type="molecule type" value="Genomic_DNA"/>
</dbReference>
<dbReference type="Proteomes" id="UP001165060">
    <property type="component" value="Unassembled WGS sequence"/>
</dbReference>
<comment type="caution">
    <text evidence="3">The sequence shown here is derived from an EMBL/GenBank/DDBJ whole genome shotgun (WGS) entry which is preliminary data.</text>
</comment>